<feature type="domain" description="Rab-GAP TBC" evidence="3">
    <location>
        <begin position="84"/>
        <end position="436"/>
    </location>
</feature>
<keyword evidence="2" id="KW-0812">Transmembrane</keyword>
<accession>A0A9D4YU35</accession>
<evidence type="ECO:0000313" key="4">
    <source>
        <dbReference type="EMBL" id="KAI3426061.1"/>
    </source>
</evidence>
<dbReference type="GO" id="GO:0005096">
    <property type="term" value="F:GTPase activator activity"/>
    <property type="evidence" value="ECO:0007669"/>
    <property type="project" value="TreeGrafter"/>
</dbReference>
<name>A0A9D4YU35_CHLVU</name>
<comment type="caution">
    <text evidence="4">The sequence shown here is derived from an EMBL/GenBank/DDBJ whole genome shotgun (WGS) entry which is preliminary data.</text>
</comment>
<feature type="compositionally biased region" description="Low complexity" evidence="1">
    <location>
        <begin position="148"/>
        <end position="168"/>
    </location>
</feature>
<dbReference type="SUPFAM" id="SSF47923">
    <property type="entry name" value="Ypt/Rab-GAP domain of gyp1p"/>
    <property type="match status" value="2"/>
</dbReference>
<dbReference type="SMART" id="SM00164">
    <property type="entry name" value="TBC"/>
    <property type="match status" value="1"/>
</dbReference>
<reference evidence="4" key="1">
    <citation type="journal article" date="2019" name="Plant J.">
        <title>Chlorella vulgaris genome assembly and annotation reveals the molecular basis for metabolic acclimation to high light conditions.</title>
        <authorList>
            <person name="Cecchin M."/>
            <person name="Marcolungo L."/>
            <person name="Rossato M."/>
            <person name="Girolomoni L."/>
            <person name="Cosentino E."/>
            <person name="Cuine S."/>
            <person name="Li-Beisson Y."/>
            <person name="Delledonne M."/>
            <person name="Ballottari M."/>
        </authorList>
    </citation>
    <scope>NUCLEOTIDE SEQUENCE</scope>
    <source>
        <strain evidence="4">211/11P</strain>
    </source>
</reference>
<sequence>MSRTGGGKEVLSTAAVVVGVGVGVAFAGLGLAGAFGAGALSAAAIDSFTARRAKPALQPAEVRRDEHGRIEKWPQLLKAVQNGGVAPELRAELWPLLLGVFPHTSSQQERSKELEQLRRLYIKLVLVCKELDDQLQALRSAASTTTESDSPAAANGSGAAASESTGLSVQSEAGSVSGQAGCSSKKSPLPLPGNLGAFAEAHRIITMDAVRTDMRRTVQQPGLGGGSKGACPGGGSPTVTILPVAVGDGLPELMMVGPLRDHSAPSTAEELAAIAADPGAAAAAGRLPRWCSALAGEMIWGAGHLDDAQRCQMLRLVNILSAYSVHDPETGYCQGMSDLASVFVQLFDDDALAFACFERLMRSARRNFKHDETGIRFQLQQIARVLRDTDPSLFRKLQQLGAEDCMFAYRMVVVMLRRELPPVACCTLWEMQWAHLQAPPAPEPEAPNGASRLVASSSKGSIDGAAAAGDGSTAAAATPTAAAAASTAAAGLRSTVQGLSEATANARAGAAAAAQRPLSAGGARPVSGRLSAAGGAAAEEPPEFVLQFIASVVRAQRSRIMSGCSEHDDVLRLFNSISIEFWPAVAQARKQHKAYVSPGAAVGS</sequence>
<reference evidence="4" key="2">
    <citation type="submission" date="2020-11" db="EMBL/GenBank/DDBJ databases">
        <authorList>
            <person name="Cecchin M."/>
            <person name="Marcolungo L."/>
            <person name="Rossato M."/>
            <person name="Girolomoni L."/>
            <person name="Cosentino E."/>
            <person name="Cuine S."/>
            <person name="Li-Beisson Y."/>
            <person name="Delledonne M."/>
            <person name="Ballottari M."/>
        </authorList>
    </citation>
    <scope>NUCLEOTIDE SEQUENCE</scope>
    <source>
        <strain evidence="4">211/11P</strain>
        <tissue evidence="4">Whole cell</tissue>
    </source>
</reference>
<organism evidence="4 5">
    <name type="scientific">Chlorella vulgaris</name>
    <name type="common">Green alga</name>
    <dbReference type="NCBI Taxonomy" id="3077"/>
    <lineage>
        <taxon>Eukaryota</taxon>
        <taxon>Viridiplantae</taxon>
        <taxon>Chlorophyta</taxon>
        <taxon>core chlorophytes</taxon>
        <taxon>Trebouxiophyceae</taxon>
        <taxon>Chlorellales</taxon>
        <taxon>Chlorellaceae</taxon>
        <taxon>Chlorella clade</taxon>
        <taxon>Chlorella</taxon>
    </lineage>
</organism>
<keyword evidence="2" id="KW-1133">Transmembrane helix</keyword>
<evidence type="ECO:0000256" key="2">
    <source>
        <dbReference type="SAM" id="Phobius"/>
    </source>
</evidence>
<feature type="compositionally biased region" description="Polar residues" evidence="1">
    <location>
        <begin position="169"/>
        <end position="186"/>
    </location>
</feature>
<dbReference type="Proteomes" id="UP001055712">
    <property type="component" value="Unassembled WGS sequence"/>
</dbReference>
<dbReference type="AlphaFoldDB" id="A0A9D4YU35"/>
<keyword evidence="5" id="KW-1185">Reference proteome</keyword>
<dbReference type="InterPro" id="IPR000195">
    <property type="entry name" value="Rab-GAP-TBC_dom"/>
</dbReference>
<dbReference type="PANTHER" id="PTHR22957:SF507">
    <property type="entry name" value="OS08G0547200 PROTEIN"/>
    <property type="match status" value="1"/>
</dbReference>
<gene>
    <name evidence="4" type="ORF">D9Q98_008029</name>
</gene>
<proteinExistence type="predicted"/>
<evidence type="ECO:0000256" key="1">
    <source>
        <dbReference type="SAM" id="MobiDB-lite"/>
    </source>
</evidence>
<feature type="region of interest" description="Disordered" evidence="1">
    <location>
        <begin position="142"/>
        <end position="187"/>
    </location>
</feature>
<dbReference type="EMBL" id="SIDB01000011">
    <property type="protein sequence ID" value="KAI3426061.1"/>
    <property type="molecule type" value="Genomic_DNA"/>
</dbReference>
<dbReference type="InterPro" id="IPR035969">
    <property type="entry name" value="Rab-GAP_TBC_sf"/>
</dbReference>
<dbReference type="Gene3D" id="1.10.8.270">
    <property type="entry name" value="putative rabgap domain of human tbc1 domain family member 14 like domains"/>
    <property type="match status" value="1"/>
</dbReference>
<dbReference type="Pfam" id="PF00566">
    <property type="entry name" value="RabGAP-TBC"/>
    <property type="match status" value="1"/>
</dbReference>
<dbReference type="Gene3D" id="1.10.472.80">
    <property type="entry name" value="Ypt/Rab-GAP domain of gyp1p, domain 3"/>
    <property type="match status" value="1"/>
</dbReference>
<feature type="transmembrane region" description="Helical" evidence="2">
    <location>
        <begin position="12"/>
        <end position="45"/>
    </location>
</feature>
<evidence type="ECO:0000313" key="5">
    <source>
        <dbReference type="Proteomes" id="UP001055712"/>
    </source>
</evidence>
<protein>
    <recommendedName>
        <fullName evidence="3">Rab-GAP TBC domain-containing protein</fullName>
    </recommendedName>
</protein>
<dbReference type="PANTHER" id="PTHR22957">
    <property type="entry name" value="TBC1 DOMAIN FAMILY MEMBER GTPASE-ACTIVATING PROTEIN"/>
    <property type="match status" value="1"/>
</dbReference>
<dbReference type="PROSITE" id="PS50086">
    <property type="entry name" value="TBC_RABGAP"/>
    <property type="match status" value="1"/>
</dbReference>
<keyword evidence="2" id="KW-0472">Membrane</keyword>
<dbReference type="OrthoDB" id="10264062at2759"/>
<evidence type="ECO:0000259" key="3">
    <source>
        <dbReference type="PROSITE" id="PS50086"/>
    </source>
</evidence>